<dbReference type="PROSITE" id="PS51257">
    <property type="entry name" value="PROKAR_LIPOPROTEIN"/>
    <property type="match status" value="1"/>
</dbReference>
<dbReference type="Pfam" id="PF14223">
    <property type="entry name" value="Retrotran_gag_2"/>
    <property type="match status" value="1"/>
</dbReference>
<reference evidence="3" key="2">
    <citation type="submission" date="2019-10" db="EMBL/GenBank/DDBJ databases">
        <title>A de novo genome assembly of a pear dwarfing rootstock.</title>
        <authorList>
            <person name="Wang F."/>
            <person name="Wang J."/>
            <person name="Li S."/>
            <person name="Zhang Y."/>
            <person name="Fang M."/>
            <person name="Ma L."/>
            <person name="Zhao Y."/>
            <person name="Jiang S."/>
        </authorList>
    </citation>
    <scope>NUCLEOTIDE SEQUENCE [LARGE SCALE GENOMIC DNA]</scope>
</reference>
<organism evidence="2 3">
    <name type="scientific">Pyrus ussuriensis x Pyrus communis</name>
    <dbReference type="NCBI Taxonomy" id="2448454"/>
    <lineage>
        <taxon>Eukaryota</taxon>
        <taxon>Viridiplantae</taxon>
        <taxon>Streptophyta</taxon>
        <taxon>Embryophyta</taxon>
        <taxon>Tracheophyta</taxon>
        <taxon>Spermatophyta</taxon>
        <taxon>Magnoliopsida</taxon>
        <taxon>eudicotyledons</taxon>
        <taxon>Gunneridae</taxon>
        <taxon>Pentapetalae</taxon>
        <taxon>rosids</taxon>
        <taxon>fabids</taxon>
        <taxon>Rosales</taxon>
        <taxon>Rosaceae</taxon>
        <taxon>Amygdaloideae</taxon>
        <taxon>Maleae</taxon>
        <taxon>Pyrus</taxon>
    </lineage>
</organism>
<dbReference type="Proteomes" id="UP000327157">
    <property type="component" value="Chromosome 3"/>
</dbReference>
<comment type="caution">
    <text evidence="2">The sequence shown here is derived from an EMBL/GenBank/DDBJ whole genome shotgun (WGS) entry which is preliminary data.</text>
</comment>
<sequence length="308" mass="34265">MHDRAIMQLITATLSSTAVSCIIGNTSSNEMWMNLKEIFSPMTKTSIFQLKTELQNIKKSSDSVSEYLQKIKDARDHLVAAEVVFEDDDIIIIAFKELTTEYNTFRCVIKGRKNGISIKDFRSQLLAEEANINQSLELNLSFGTVMMAANQTSKRKALVLDSNSINSSNYGSSSGSRSNQHNSSNSQSYSSGNQHSYNNGNYNGGYNGGYRGNNYRGKGKSKFNYNSGSRFHTPNNNPGILGAPKPYQSTYLVILQLTVFKGIHILQAAHHHLFNLFNAITEGILHIMEGLMHLHSSPFSSTRLILDC</sequence>
<feature type="compositionally biased region" description="Low complexity" evidence="1">
    <location>
        <begin position="169"/>
        <end position="201"/>
    </location>
</feature>
<feature type="compositionally biased region" description="Gly residues" evidence="1">
    <location>
        <begin position="202"/>
        <end position="211"/>
    </location>
</feature>
<proteinExistence type="predicted"/>
<gene>
    <name evidence="2" type="ORF">D8674_022825</name>
</gene>
<accession>A0A5N5GM81</accession>
<reference evidence="2 3" key="1">
    <citation type="submission" date="2019-09" db="EMBL/GenBank/DDBJ databases">
        <authorList>
            <person name="Ou C."/>
        </authorList>
    </citation>
    <scope>NUCLEOTIDE SEQUENCE [LARGE SCALE GENOMIC DNA]</scope>
    <source>
        <strain evidence="2">S2</strain>
        <tissue evidence="2">Leaf</tissue>
    </source>
</reference>
<evidence type="ECO:0000313" key="2">
    <source>
        <dbReference type="EMBL" id="KAB2616237.1"/>
    </source>
</evidence>
<dbReference type="PANTHER" id="PTHR47481">
    <property type="match status" value="1"/>
</dbReference>
<feature type="region of interest" description="Disordered" evidence="1">
    <location>
        <begin position="169"/>
        <end position="229"/>
    </location>
</feature>
<dbReference type="PANTHER" id="PTHR47481:SF31">
    <property type="entry name" value="OS01G0873500 PROTEIN"/>
    <property type="match status" value="1"/>
</dbReference>
<protein>
    <submittedName>
        <fullName evidence="2">Uncharacterized protein</fullName>
    </submittedName>
</protein>
<keyword evidence="3" id="KW-1185">Reference proteome</keyword>
<evidence type="ECO:0000256" key="1">
    <source>
        <dbReference type="SAM" id="MobiDB-lite"/>
    </source>
</evidence>
<name>A0A5N5GM81_9ROSA</name>
<dbReference type="AlphaFoldDB" id="A0A5N5GM81"/>
<evidence type="ECO:0000313" key="3">
    <source>
        <dbReference type="Proteomes" id="UP000327157"/>
    </source>
</evidence>
<dbReference type="EMBL" id="SMOL01000402">
    <property type="protein sequence ID" value="KAB2616237.1"/>
    <property type="molecule type" value="Genomic_DNA"/>
</dbReference>
<reference evidence="2 3" key="3">
    <citation type="submission" date="2019-11" db="EMBL/GenBank/DDBJ databases">
        <title>A de novo genome assembly of a pear dwarfing rootstock.</title>
        <authorList>
            <person name="Wang F."/>
            <person name="Wang J."/>
            <person name="Li S."/>
            <person name="Zhang Y."/>
            <person name="Fang M."/>
            <person name="Ma L."/>
            <person name="Zhao Y."/>
            <person name="Jiang S."/>
        </authorList>
    </citation>
    <scope>NUCLEOTIDE SEQUENCE [LARGE SCALE GENOMIC DNA]</scope>
    <source>
        <strain evidence="2">S2</strain>
        <tissue evidence="2">Leaf</tissue>
    </source>
</reference>